<dbReference type="EMBL" id="JAANNW010000021">
    <property type="protein sequence ID" value="NUV76786.1"/>
    <property type="molecule type" value="Genomic_DNA"/>
</dbReference>
<accession>A0ACC7Y536</accession>
<evidence type="ECO:0000313" key="1">
    <source>
        <dbReference type="EMBL" id="NUV76786.1"/>
    </source>
</evidence>
<gene>
    <name evidence="1" type="ORF">G6W56_22065</name>
</gene>
<dbReference type="Proteomes" id="UP000556843">
    <property type="component" value="Unassembled WGS sequence"/>
</dbReference>
<sequence length="4936" mass="513651">MDKEQKLRDYLKRASADLKRSRQRVTELEAAATEPIAIVGMSCRYPGGVSSPEDLWKMLVAGEDGITGMPEDRGWEAALGEGPADFAGGFLHDAPAFDPDFFGISPREALSMDPQQRLLLETGWEAFERAGIDPAGVRGSRTGMFVGAMPQDYRVGPDDDVQGFQLTGNATSILSGRLSYFFGAVGPAVTVDTACSSSLVALHLAAQSLRAGECSLALAAGVTVMASPTTFVEFARQGGLAADGRCRSFADAANGTGWSEGVGVLVLERLSEARRNGHRVLAVVRGSAVNQDGASNGLTAPNGPSQQRVIESALVNARLTAADVDAVEAHGTGTVLGDPVEAQALLATYGQGREAGNPLLLGSVKSNISHTQAAAGVAGVIKMVMAMRHGLLPRTLHVDQPSTHVDWSEGSVRLLTEPAPWPARENAPRRAGISSFGLSGTNAHTIIEEAPQEPAADGDEAAPAVDAGALPWLLSGRTPEALRAQAARLLDHLAARPAPPALDVSHALATTRSTLEHRAAFTTADRDTAVAVLTALAAGADAPGLTTHQLRGRTKLAVLFSGQGSQRPGMGRDLHARFPVFARALDEILEHLDAGLDRPLKPLILAEEGSEEAALLDRTEYAQPALFALEVALYRLVESWGVTPDHLTGHSVGEIAAAHVAGVFTLADACTLVTARGRLMQALDEGGAMVSLEATEDEVAPLVAEHAGQVSVAAVNGPAAVVVSGAEDAVESIAARVAALGRRTRRLRVSHAFHSPLMDPMLEEFRAVVAGLSPQAPTVPVVSNLTGAPATVEQLTSAGYWTDHVRHAVRFADGVSWLAGHGTGLFLELGPDATLAALTRTVLDAAGHERAAVLPALRKDRPEAATLTETATGLHLRGVPVRWDRWFEGTGAGHTDLPTYAFQHRRFWPKGVTGLTGDMRSAGLGAAHHPLLAAAVTLANSDGLLLTGRLSVRTHPWLADHTVRGTVLLAGTAFLELAVRAGDEVGCDRVEELTLAAPLALPEDGGVQVQVWIGSPDETGRRALTLYSRPDGDDDRPWTQHAAGTLTSGAHHGEEFDAAVWPPAGAESVGLDGFYEGLAESGFAYGPAFRGLRAVWRRGEETFAEVALDAGPAGDAPSFGLHPALLDAALHATALAPLGEDARGGLPFAWQDVTLHAAGATEARVRITPAGDDAVTLTVADTTGAPVASVGSLVLRSAPDARRAAAGVLERDALFHLDWTRLHGADAPDAPGTVGLLGPDSLRLGTALTAAGVTVGPLTGAAGPDTPALVLVPVGGGDPEAVPAEVHASTARVLGHIQRWLAEDTRAGARLVFVTRGAVAVGEGPLTDPAAAAVWGLVRSAQAEHPHRFGLLDLDPVAETDPAALVAALAAGEPQTALRGDTVFAARLARVRPDGETTAAAWNPEGTVVVTGGTGGLGAALARHLVTERGVRHLVLAGRRGPDAPGAAGLAADLGALGAEVTLAACDVADPEAVDRLFAAVPAAHPVTAVVHTAGTLDDGLVESLTEERLAAVLRPKADAVWHLHRATRDLDLAAFVVFSSLAGTTGAPGQANYAAGNAFLDAVARLRRDAGLPGLSLGWGPWVPVDGGMTGALSERDLERMSRSGTPPLTVEQGLALFDSALALPRAAVLPVRLDLAALRGRGEVPPLLRGLVRTRARRTVRTGSEAALGLAQRLARLDEQARTEAVVDLVRDRTAAVLGHASAADIDPERPFQELGFDSLTAVELRNGLAAATGLRTSATVIFDYPTVAALAGHLLAELTDAPETQAPAPAPRTPATADDPIVIVGMSCRYPGGVGSPDDLWRLVTEGTDAISGLPVNRGWDLDSLYHPDPDHPGTSYTRYGGFLHDAGEFDAGFFGMSPREALATDSQQRLLLEASWTAVEHAGIDPVGLRGSRTGVFAGVMYSDYSATLADERFEGHQGSGTAPSIASGRVSYALGLEGPAVTVDTACSSSLVAMHWAMQALRSGECSLALAGGVTVMSTPTSLIEFSRQRGLSPDGRCKAFSDEADGVGWSEGVGMLVLERLSDARRNGHRVLAVVRGSAVNQDGASNGLTAPNGPSQQRVIRQALDTAGLATADVDAVEAHGTGTALGDPIEAQALLATYGQDRPGDRPLLLGSVKSNIGHTQAAAGVAGVIKMVMAMRHGELPRTLHAGSPSRHVDWETGDVRILQEPEAWPETGRPRRAGVSSFGISGTNAHVVLEQGESAPAGSAGTAPAEATVLPWALSGRTRPALRAQAARLLAHLEARPGEAPADLTYSLATTRPAFEQRAVVVGTADDARRALAALAADRLDPALVLGETGGTGRTALLFTGQGSQRPGTGRELYERHPVFAEALDEVVARLDALLVDAPAGTPHGSLKDVMFAEEGTPGAAALYETGWTQPALFALETALYRLVRSWGVRPGVLLGHSVGGIGAAHAAGVLSLDDACALVAARARLMQALPEGGAMWSLQASEDEVLPLLQGQEDEVALAAVNGPSAVVVSGEEEATASIAAHFAGLGRATRRLRVSHAFHSPRMDAVLDAFREVAEGLTYHEPTVPVACDLTGRLAEGDDLRTADYWVRHVRSTVRFADAVRAAHEAGATTYLELGPGGSLCAAAQDTLADDTEADAVPTLRTGRPEDESVLTALARLHVRGVRVDWGAVHPAGAGTVELPTYAFQHETYWPDTSAPAVRRTGDGSGDPADAELWTAVERGDAAGLAGLLGLRDEEHASLYALLPSLSSWRRARQERAVLDAARYRIAWQPAGTESAPVLDGTWLAVTTADDGAADTVLAALRGHGAVVERLVLDASHLDRDRLTITLRAAVESAGADGAAGVSGILSLLPLADAARPEATGTDAPAGGLPAGFALGVVLAQALGDAAVTAPLWTVTRGAVSTGPGDPLTHPARAAAWGLGRVAALERPEQWSGLVDLPEVLDAPATQRLVSLLATRDGEDQLAVRAGGTLARRVVRHPGDALPREDEFTASGTVLVTGGTGGLGAEAARWLARSGAAHLVLTGRRGPDAPGAAELRAELEELGARVTLTACDSADRDALAAVLAAVPEDAPLTGVVHAAGVGQAAPLADTPLDQVAAAMAAKTLGAAHLDALLDGHDLDFLVLVSSVAGVWGSAGQSAYAAANAYLDALAENRRSRGLAATSVAWGPWAEVGMASAHRTVSENLERAGLRLLNPATAMTELRRAVVRGETAVTVADVDWEQYHPVFTAARPSRLFDTVDTVAALGAPASTGTVSGLAERLGGLTEQEQERLLVDLVRAEAAVVLGHTSAEGVPVKKAFRDAGFDSLTAVELRKRLAHLTGLALPSTLVFDYPNPSALARHLRAELLGTVETAPVATGPAVTDEPIAIIGMSCRFPGGARSADAFWQLVADNTDAISEFPVNRGWDGDALYDPDPDRPGTTYSTQGGFLHDAGEFDASFFGISPREAVSMDPQQRLLLETTWEAFEHAGIDPAAVHSTPTGTFIGSTYQDYGVSMDDGSAGHAVTGSSPSVLSGRLAYSFGLEGPAVTVDTACSSSLVALHLACQSLRNGETTLALAGGATVMTNPMPFIAFSRQRALARDGRCKAFSESADGMTLAEGVGILVLERLSDARRNGHEVLAVVRGSAINQDGASNGLTAPNGPSQVRVIRQALAASGLTTDDIDAVEAHGTGTALGDPIEAQALHATYGRDRDPGNPLLLGSVKSNIGHTQSAAGVAGVIKMVMAMRHGTLPRTLHATEPSSHIDWSGGTVRLVTENTGWARDDRPLRAAVSSFGISGTNAHAILEQAAPAEESAPAAGPALPAGGTLPWILSAAAPSALREQAANLAAHVTSGTAPHPADVGHTLITARSVLEHRAVALGAGTGELADALAVFGAGESTGQVVHGTADTDGRTVFVFPGQGSQWAGMGAELLDASPVFAERFHACAAALAPYTDWDLVDVVRQADGAPTLDRVDVVQPATWAVMVSLAELWRAHGVTPDAVIGHSQGEIAAAVVSGALTLDDGARVVALRSQAIRRVLAGAGGMMSVQVSAAEAEQYLTPHAGAVAVAAVNGPRSVVLAGTPEALDALQAEFAARDLRARRIAVDYASHTAQVERIEAELLDLLAPVAPRAARVPFHSTVTGTTLDTTGMDAAYWYRNLRQTVRFEDGVRALLDTEHTLFVEISPHPVLTMAVQATAEEAGRPAAAVGTLRREQGGTARFLTSLAEQWVRGGRADWNAVYADTGARRTPLPTYAFQREHLWAVSARPQGSGDGDPADAEFWAEVEQEDAESLASRLELDREALAPLLPALSTWRRGKRDRSTVGSWRYRATWKPLGALPSATLDGTWLLVTAEGTDPEYAAAVAEQLTAHGARTVPLALTGADADRAALTERLRDLPEPAAVVSLLADDESIGAAHPVLTTGLALSVTLTQALGDAGIEAPLWALTRGAVSTGRADRLTRPAQALVQGFGWTAALEHPDRWGGTVDLPETLDRRAGERLAAVLAGTTGEDQLAVRASGVLARRVSPAPAPTGPGRWSPRGTVLVTGGTGTLGPHLARWLADQGARDLVLTSRRGADAPGAAELAAELGERGCRVTVAACDVTDREAVAALLDGLTAEGRTVRSVFHTAAVIELQSIEETSLDAFAKVVHAKTAGAAHLDELLDDDQLDAFVLYSSTAGMWGSGRHAAYVAANAHVNALAEHRCARGAHGTAVSWGIWADDMKLGRVDPGQIRRSGLEFMDPRLALAGLRQVLDGDQGAVAVADVDWDRYHPVFTSSRPTELFENVPEVRRLTEQQEARAGEAGEFTHRLRSLPAGEQDRLLLELVRSEAATVLGHASPEVLSERRAFRDIGFDSLTAVDLRNRLASVTGLTLPSTIVFDYPDPLTLVGYLRGLAGGPATDSEAPARTAAATDDEPIAVVAMSCRYPGGVTSPEALWELIAAGADAITGFPTDRGWDADALYDPDPDRPGTTYSTQGGFLHD</sequence>
<protein>
    <submittedName>
        <fullName evidence="1">SDR family NAD(P)-dependent oxidoreductase</fullName>
    </submittedName>
</protein>
<organism evidence="1 2">
    <name type="scientific">Streptomyces fungicidicus</name>
    <dbReference type="NCBI Taxonomy" id="68203"/>
    <lineage>
        <taxon>Bacteria</taxon>
        <taxon>Bacillati</taxon>
        <taxon>Actinomycetota</taxon>
        <taxon>Actinomycetes</taxon>
        <taxon>Kitasatosporales</taxon>
        <taxon>Streptomycetaceae</taxon>
        <taxon>Streptomyces</taxon>
    </lineage>
</organism>
<evidence type="ECO:0000313" key="2">
    <source>
        <dbReference type="Proteomes" id="UP000556843"/>
    </source>
</evidence>
<reference evidence="1" key="1">
    <citation type="submission" date="2020-03" db="EMBL/GenBank/DDBJ databases">
        <title>Complete genome sequence of sixteen Streptomyces strains facilitates identification of candidate genes involved in plant growth-promotion in grain legumes and cereals.</title>
        <authorList>
            <person name="Gopalakrishnan S."/>
            <person name="Thakur V."/>
            <person name="Saxena R."/>
            <person name="Vadlamudi S."/>
            <person name="Purohit S."/>
            <person name="Kumar V."/>
            <person name="Rathore A."/>
            <person name="Chitikineni A."/>
            <person name="Varshney R.K."/>
        </authorList>
    </citation>
    <scope>NUCLEOTIDE SEQUENCE</scope>
    <source>
        <strain evidence="1">CAI-93</strain>
    </source>
</reference>
<proteinExistence type="predicted"/>
<comment type="caution">
    <text evidence="1">The sequence shown here is derived from an EMBL/GenBank/DDBJ whole genome shotgun (WGS) entry which is preliminary data.</text>
</comment>
<feature type="non-terminal residue" evidence="1">
    <location>
        <position position="4936"/>
    </location>
</feature>
<keyword evidence="2" id="KW-1185">Reference proteome</keyword>
<name>A0ACC7Y536_9ACTN</name>